<protein>
    <submittedName>
        <fullName evidence="1">Uncharacterized protein</fullName>
    </submittedName>
</protein>
<evidence type="ECO:0000313" key="1">
    <source>
        <dbReference type="EMBL" id="KAF2836305.1"/>
    </source>
</evidence>
<proteinExistence type="predicted"/>
<dbReference type="EMBL" id="MU006104">
    <property type="protein sequence ID" value="KAF2836305.1"/>
    <property type="molecule type" value="Genomic_DNA"/>
</dbReference>
<dbReference type="AlphaFoldDB" id="A0A9P4S5L5"/>
<sequence>MFLPTPQNAPFIAQKLREKGTAHGLRRSNYYGIQSVTLLHLHYGKDLDLGLISQGAFYAMHEIFLFCAFSEVQLLNTVEQELLERKGDTFDDNHTFNPYHLIYSQELLDKIMGRCRNTINMIKTRHGIVWPKASDAKLSEKADLSALSLERDYEDILEHCCILFKRCESNVNIIINRAMIMESNKATGEAKEVSKLTRLALCAIL</sequence>
<gene>
    <name evidence="1" type="ORF">M501DRAFT_997058</name>
</gene>
<comment type="caution">
    <text evidence="1">The sequence shown here is derived from an EMBL/GenBank/DDBJ whole genome shotgun (WGS) entry which is preliminary data.</text>
</comment>
<reference evidence="1" key="1">
    <citation type="journal article" date="2020" name="Stud. Mycol.">
        <title>101 Dothideomycetes genomes: a test case for predicting lifestyles and emergence of pathogens.</title>
        <authorList>
            <person name="Haridas S."/>
            <person name="Albert R."/>
            <person name="Binder M."/>
            <person name="Bloem J."/>
            <person name="Labutti K."/>
            <person name="Salamov A."/>
            <person name="Andreopoulos B."/>
            <person name="Baker S."/>
            <person name="Barry K."/>
            <person name="Bills G."/>
            <person name="Bluhm B."/>
            <person name="Cannon C."/>
            <person name="Castanera R."/>
            <person name="Culley D."/>
            <person name="Daum C."/>
            <person name="Ezra D."/>
            <person name="Gonzalez J."/>
            <person name="Henrissat B."/>
            <person name="Kuo A."/>
            <person name="Liang C."/>
            <person name="Lipzen A."/>
            <person name="Lutzoni F."/>
            <person name="Magnuson J."/>
            <person name="Mondo S."/>
            <person name="Nolan M."/>
            <person name="Ohm R."/>
            <person name="Pangilinan J."/>
            <person name="Park H.-J."/>
            <person name="Ramirez L."/>
            <person name="Alfaro M."/>
            <person name="Sun H."/>
            <person name="Tritt A."/>
            <person name="Yoshinaga Y."/>
            <person name="Zwiers L.-H."/>
            <person name="Turgeon B."/>
            <person name="Goodwin S."/>
            <person name="Spatafora J."/>
            <person name="Crous P."/>
            <person name="Grigoriev I."/>
        </authorList>
    </citation>
    <scope>NUCLEOTIDE SEQUENCE</scope>
    <source>
        <strain evidence="1">CBS 101060</strain>
    </source>
</reference>
<evidence type="ECO:0000313" key="2">
    <source>
        <dbReference type="Proteomes" id="UP000799429"/>
    </source>
</evidence>
<keyword evidence="2" id="KW-1185">Reference proteome</keyword>
<organism evidence="1 2">
    <name type="scientific">Patellaria atrata CBS 101060</name>
    <dbReference type="NCBI Taxonomy" id="1346257"/>
    <lineage>
        <taxon>Eukaryota</taxon>
        <taxon>Fungi</taxon>
        <taxon>Dikarya</taxon>
        <taxon>Ascomycota</taxon>
        <taxon>Pezizomycotina</taxon>
        <taxon>Dothideomycetes</taxon>
        <taxon>Dothideomycetes incertae sedis</taxon>
        <taxon>Patellariales</taxon>
        <taxon>Patellariaceae</taxon>
        <taxon>Patellaria</taxon>
    </lineage>
</organism>
<accession>A0A9P4S5L5</accession>
<dbReference type="Proteomes" id="UP000799429">
    <property type="component" value="Unassembled WGS sequence"/>
</dbReference>
<dbReference type="OrthoDB" id="3231000at2759"/>
<name>A0A9P4S5L5_9PEZI</name>